<evidence type="ECO:0000256" key="13">
    <source>
        <dbReference type="ARBA" id="ARBA00022842"/>
    </source>
</evidence>
<dbReference type="InterPro" id="IPR036637">
    <property type="entry name" value="Phosphohistidine_dom_sf"/>
</dbReference>
<dbReference type="Pfam" id="PF00224">
    <property type="entry name" value="PK"/>
    <property type="match status" value="1"/>
</dbReference>
<evidence type="ECO:0000256" key="10">
    <source>
        <dbReference type="ARBA" id="ARBA00022741"/>
    </source>
</evidence>
<evidence type="ECO:0000259" key="19">
    <source>
        <dbReference type="Pfam" id="PF00224"/>
    </source>
</evidence>
<dbReference type="GO" id="GO:0004743">
    <property type="term" value="F:pyruvate kinase activity"/>
    <property type="evidence" value="ECO:0007669"/>
    <property type="project" value="UniProtKB-UniRule"/>
</dbReference>
<evidence type="ECO:0000256" key="11">
    <source>
        <dbReference type="ARBA" id="ARBA00022777"/>
    </source>
</evidence>
<evidence type="ECO:0000256" key="14">
    <source>
        <dbReference type="ARBA" id="ARBA00022958"/>
    </source>
</evidence>
<dbReference type="InterPro" id="IPR008279">
    <property type="entry name" value="PEP-util_enz_mobile_dom"/>
</dbReference>
<dbReference type="PANTHER" id="PTHR11817">
    <property type="entry name" value="PYRUVATE KINASE"/>
    <property type="match status" value="1"/>
</dbReference>
<dbReference type="PRINTS" id="PR01050">
    <property type="entry name" value="PYRUVTKNASE"/>
</dbReference>
<dbReference type="InterPro" id="IPR015795">
    <property type="entry name" value="Pyrv_Knase_C"/>
</dbReference>
<dbReference type="NCBIfam" id="TIGR01064">
    <property type="entry name" value="pyruv_kin"/>
    <property type="match status" value="1"/>
</dbReference>
<keyword evidence="10" id="KW-0547">Nucleotide-binding</keyword>
<comment type="caution">
    <text evidence="22">The sequence shown here is derived from an EMBL/GenBank/DDBJ whole genome shotgun (WGS) entry which is preliminary data.</text>
</comment>
<organism evidence="22 23">
    <name type="scientific">Candidatus Avacidaminococcus intestinavium</name>
    <dbReference type="NCBI Taxonomy" id="2840684"/>
    <lineage>
        <taxon>Bacteria</taxon>
        <taxon>Bacillati</taxon>
        <taxon>Bacillota</taxon>
        <taxon>Negativicutes</taxon>
        <taxon>Acidaminococcales</taxon>
        <taxon>Acidaminococcaceae</taxon>
        <taxon>Acidaminococcaceae incertae sedis</taxon>
        <taxon>Candidatus Avacidaminococcus</taxon>
    </lineage>
</organism>
<evidence type="ECO:0000313" key="22">
    <source>
        <dbReference type="EMBL" id="HIU63722.1"/>
    </source>
</evidence>
<evidence type="ECO:0000256" key="18">
    <source>
        <dbReference type="RuleBase" id="RU000504"/>
    </source>
</evidence>
<keyword evidence="12" id="KW-0067">ATP-binding</keyword>
<feature type="domain" description="Pyruvate kinase C-terminal" evidence="21">
    <location>
        <begin position="355"/>
        <end position="468"/>
    </location>
</feature>
<evidence type="ECO:0000256" key="9">
    <source>
        <dbReference type="ARBA" id="ARBA00022723"/>
    </source>
</evidence>
<feature type="domain" description="PEP-utilising enzyme mobile" evidence="20">
    <location>
        <begin position="502"/>
        <end position="573"/>
    </location>
</feature>
<dbReference type="FunFam" id="2.40.33.10:FF:000001">
    <property type="entry name" value="Pyruvate kinase"/>
    <property type="match status" value="1"/>
</dbReference>
<evidence type="ECO:0000256" key="16">
    <source>
        <dbReference type="ARBA" id="ARBA00023317"/>
    </source>
</evidence>
<dbReference type="InterPro" id="IPR040442">
    <property type="entry name" value="Pyrv_kinase-like_dom_sf"/>
</dbReference>
<dbReference type="SUPFAM" id="SSF50800">
    <property type="entry name" value="PK beta-barrel domain-like"/>
    <property type="match status" value="1"/>
</dbReference>
<keyword evidence="8 18" id="KW-0808">Transferase</keyword>
<dbReference type="InterPro" id="IPR011037">
    <property type="entry name" value="Pyrv_Knase-like_insert_dom_sf"/>
</dbReference>
<comment type="cofactor">
    <cofactor evidence="2">
        <name>K(+)</name>
        <dbReference type="ChEBI" id="CHEBI:29103"/>
    </cofactor>
</comment>
<evidence type="ECO:0000256" key="17">
    <source>
        <dbReference type="NCBIfam" id="TIGR01064"/>
    </source>
</evidence>
<dbReference type="Pfam" id="PF02887">
    <property type="entry name" value="PK_C"/>
    <property type="match status" value="1"/>
</dbReference>
<evidence type="ECO:0000256" key="3">
    <source>
        <dbReference type="ARBA" id="ARBA00004997"/>
    </source>
</evidence>
<dbReference type="Proteomes" id="UP000824099">
    <property type="component" value="Unassembled WGS sequence"/>
</dbReference>
<evidence type="ECO:0000259" key="20">
    <source>
        <dbReference type="Pfam" id="PF00391"/>
    </source>
</evidence>
<evidence type="ECO:0000256" key="5">
    <source>
        <dbReference type="ARBA" id="ARBA00008663"/>
    </source>
</evidence>
<dbReference type="InterPro" id="IPR036918">
    <property type="entry name" value="Pyrv_Knase_C_sf"/>
</dbReference>
<dbReference type="InterPro" id="IPR015813">
    <property type="entry name" value="Pyrv/PenolPyrv_kinase-like_dom"/>
</dbReference>
<keyword evidence="9" id="KW-0479">Metal-binding</keyword>
<dbReference type="NCBIfam" id="NF004491">
    <property type="entry name" value="PRK05826.1"/>
    <property type="match status" value="1"/>
</dbReference>
<dbReference type="Gene3D" id="3.20.20.60">
    <property type="entry name" value="Phosphoenolpyruvate-binding domains"/>
    <property type="match status" value="1"/>
</dbReference>
<evidence type="ECO:0000256" key="12">
    <source>
        <dbReference type="ARBA" id="ARBA00022840"/>
    </source>
</evidence>
<dbReference type="Gene3D" id="3.50.30.10">
    <property type="entry name" value="Phosphohistidine domain"/>
    <property type="match status" value="1"/>
</dbReference>
<keyword evidence="11 18" id="KW-0418">Kinase</keyword>
<comment type="similarity">
    <text evidence="5 18">Belongs to the pyruvate kinase family.</text>
</comment>
<dbReference type="InterPro" id="IPR015793">
    <property type="entry name" value="Pyrv_Knase_brl"/>
</dbReference>
<dbReference type="SUPFAM" id="SSF52009">
    <property type="entry name" value="Phosphohistidine domain"/>
    <property type="match status" value="1"/>
</dbReference>
<sequence length="583" mass="62159">MKKTKIICTLGPATENIQILTEMLKSGMDLARFNFSHGSHEGHAKMLELLHQAAVLADKEVATVADTKGPEMRLGLFKDNQVELVQGETFTLTTDDIVCTKDVATVNYSGLPKEVKSGDAILLADGMIALKVDKVVDNRIITKVVHGGVVSSRKRVAAPGVQLNLPFISEEDKKDIEFAVSQNMDYIAASFVQTAADVLAIRKLVEDLGADIGIIAKIENHAGVCNIESIINVSDGIMIARGDLGVELAAERVPLVQKEIIKLCNKAGKPVITATQMLESMINSYRATRAEASDIANAIFDGTDAIMLSGETASGKYPLEAVRTMSKIAVMTEEALDYVSIFQEKGIGKNSNTTDAISHATVQIAEELEANAVLTITESGYTARMTAKYRPASPVIAVSPRLASVRKMQLYWGVTPLQGQFTDKTDELIELSLLRAKTAKLIREGDLVVVTAGVSAGIIGSTNLIKVINVGKIILSGVGIGKRSVIGKVCIAKSLKDVQEKFQDGDILVVHGLGDEMARYAVKAAAIIAEEGGLTSSAAILGISYGIPVVIGVEDVLSKLQDGSDVTVDSANGRIFQGKINIK</sequence>
<dbReference type="Gene3D" id="3.40.1380.20">
    <property type="entry name" value="Pyruvate kinase, C-terminal domain"/>
    <property type="match status" value="1"/>
</dbReference>
<gene>
    <name evidence="22" type="primary">pyk</name>
    <name evidence="22" type="ORF">IAB06_01600</name>
</gene>
<dbReference type="InterPro" id="IPR015806">
    <property type="entry name" value="Pyrv_Knase_insert_dom_sf"/>
</dbReference>
<evidence type="ECO:0000256" key="6">
    <source>
        <dbReference type="ARBA" id="ARBA00012142"/>
    </source>
</evidence>
<dbReference type="EC" id="2.7.1.40" evidence="6 17"/>
<dbReference type="SUPFAM" id="SSF51621">
    <property type="entry name" value="Phosphoenolpyruvate/pyruvate domain"/>
    <property type="match status" value="1"/>
</dbReference>
<keyword evidence="14" id="KW-0630">Potassium</keyword>
<dbReference type="EMBL" id="DVNI01000023">
    <property type="protein sequence ID" value="HIU63722.1"/>
    <property type="molecule type" value="Genomic_DNA"/>
</dbReference>
<evidence type="ECO:0000259" key="21">
    <source>
        <dbReference type="Pfam" id="PF02887"/>
    </source>
</evidence>
<evidence type="ECO:0000256" key="15">
    <source>
        <dbReference type="ARBA" id="ARBA00023152"/>
    </source>
</evidence>
<evidence type="ECO:0000256" key="4">
    <source>
        <dbReference type="ARBA" id="ARBA00006237"/>
    </source>
</evidence>
<reference evidence="22" key="1">
    <citation type="submission" date="2020-10" db="EMBL/GenBank/DDBJ databases">
        <authorList>
            <person name="Gilroy R."/>
        </authorList>
    </citation>
    <scope>NUCLEOTIDE SEQUENCE</scope>
    <source>
        <strain evidence="22">CHK160-1198</strain>
    </source>
</reference>
<dbReference type="InterPro" id="IPR001697">
    <property type="entry name" value="Pyr_Knase"/>
</dbReference>
<evidence type="ECO:0000256" key="8">
    <source>
        <dbReference type="ARBA" id="ARBA00022679"/>
    </source>
</evidence>
<dbReference type="NCBIfam" id="NF004978">
    <property type="entry name" value="PRK06354.1"/>
    <property type="match status" value="1"/>
</dbReference>
<evidence type="ECO:0000256" key="1">
    <source>
        <dbReference type="ARBA" id="ARBA00001946"/>
    </source>
</evidence>
<comment type="pathway">
    <text evidence="3 18">Carbohydrate degradation; glycolysis; pyruvate from D-glyceraldehyde 3-phosphate: step 5/5.</text>
</comment>
<evidence type="ECO:0000313" key="23">
    <source>
        <dbReference type="Proteomes" id="UP000824099"/>
    </source>
</evidence>
<reference evidence="22" key="2">
    <citation type="journal article" date="2021" name="PeerJ">
        <title>Extensive microbial diversity within the chicken gut microbiome revealed by metagenomics and culture.</title>
        <authorList>
            <person name="Gilroy R."/>
            <person name="Ravi A."/>
            <person name="Getino M."/>
            <person name="Pursley I."/>
            <person name="Horton D.L."/>
            <person name="Alikhan N.F."/>
            <person name="Baker D."/>
            <person name="Gharbi K."/>
            <person name="Hall N."/>
            <person name="Watson M."/>
            <person name="Adriaenssens E.M."/>
            <person name="Foster-Nyarko E."/>
            <person name="Jarju S."/>
            <person name="Secka A."/>
            <person name="Antonio M."/>
            <person name="Oren A."/>
            <person name="Chaudhuri R.R."/>
            <person name="La Ragione R."/>
            <person name="Hildebrand F."/>
            <person name="Pallen M.J."/>
        </authorList>
    </citation>
    <scope>NUCLEOTIDE SEQUENCE</scope>
    <source>
        <strain evidence="22">CHK160-1198</strain>
    </source>
</reference>
<proteinExistence type="inferred from homology"/>
<comment type="similarity">
    <text evidence="4">In the C-terminal section; belongs to the PEP-utilizing enzyme family.</text>
</comment>
<keyword evidence="16 22" id="KW-0670">Pyruvate</keyword>
<name>A0A9D1MNW9_9FIRM</name>
<evidence type="ECO:0000256" key="7">
    <source>
        <dbReference type="ARBA" id="ARBA00018587"/>
    </source>
</evidence>
<keyword evidence="13 18" id="KW-0460">Magnesium</keyword>
<comment type="catalytic activity">
    <reaction evidence="18">
        <text>pyruvate + ATP = phosphoenolpyruvate + ADP + H(+)</text>
        <dbReference type="Rhea" id="RHEA:18157"/>
        <dbReference type="ChEBI" id="CHEBI:15361"/>
        <dbReference type="ChEBI" id="CHEBI:15378"/>
        <dbReference type="ChEBI" id="CHEBI:30616"/>
        <dbReference type="ChEBI" id="CHEBI:58702"/>
        <dbReference type="ChEBI" id="CHEBI:456216"/>
        <dbReference type="EC" id="2.7.1.40"/>
    </reaction>
</comment>
<keyword evidence="15 18" id="KW-0324">Glycolysis</keyword>
<feature type="domain" description="Pyruvate kinase barrel" evidence="19">
    <location>
        <begin position="1"/>
        <end position="322"/>
    </location>
</feature>
<dbReference type="GO" id="GO:0005524">
    <property type="term" value="F:ATP binding"/>
    <property type="evidence" value="ECO:0007669"/>
    <property type="project" value="UniProtKB-KW"/>
</dbReference>
<dbReference type="GO" id="GO:0016301">
    <property type="term" value="F:kinase activity"/>
    <property type="evidence" value="ECO:0007669"/>
    <property type="project" value="UniProtKB-KW"/>
</dbReference>
<dbReference type="GO" id="GO:0000287">
    <property type="term" value="F:magnesium ion binding"/>
    <property type="evidence" value="ECO:0007669"/>
    <property type="project" value="UniProtKB-UniRule"/>
</dbReference>
<comment type="cofactor">
    <cofactor evidence="1">
        <name>Mg(2+)</name>
        <dbReference type="ChEBI" id="CHEBI:18420"/>
    </cofactor>
</comment>
<protein>
    <recommendedName>
        <fullName evidence="7 17">Pyruvate kinase</fullName>
        <ecNumber evidence="6 17">2.7.1.40</ecNumber>
    </recommendedName>
</protein>
<dbReference type="Pfam" id="PF00391">
    <property type="entry name" value="PEP-utilizers"/>
    <property type="match status" value="1"/>
</dbReference>
<accession>A0A9D1MNW9</accession>
<dbReference type="Gene3D" id="2.40.33.10">
    <property type="entry name" value="PK beta-barrel domain-like"/>
    <property type="match status" value="1"/>
</dbReference>
<dbReference type="SUPFAM" id="SSF52935">
    <property type="entry name" value="PK C-terminal domain-like"/>
    <property type="match status" value="1"/>
</dbReference>
<dbReference type="FunFam" id="3.20.20.60:FF:000025">
    <property type="entry name" value="Pyruvate kinase"/>
    <property type="match status" value="1"/>
</dbReference>
<dbReference type="GO" id="GO:0030955">
    <property type="term" value="F:potassium ion binding"/>
    <property type="evidence" value="ECO:0007669"/>
    <property type="project" value="UniProtKB-UniRule"/>
</dbReference>
<evidence type="ECO:0000256" key="2">
    <source>
        <dbReference type="ARBA" id="ARBA00001958"/>
    </source>
</evidence>
<dbReference type="AlphaFoldDB" id="A0A9D1MNW9"/>